<evidence type="ECO:0000256" key="4">
    <source>
        <dbReference type="SAM" id="SignalP"/>
    </source>
</evidence>
<dbReference type="Gene3D" id="3.40.190.10">
    <property type="entry name" value="Periplasmic binding protein-like II"/>
    <property type="match status" value="1"/>
</dbReference>
<evidence type="ECO:0000259" key="5">
    <source>
        <dbReference type="Pfam" id="PF00496"/>
    </source>
</evidence>
<proteinExistence type="inferred from homology"/>
<comment type="subcellular location">
    <subcellularLocation>
        <location evidence="1">Periplasm</location>
    </subcellularLocation>
</comment>
<dbReference type="Proteomes" id="UP001205890">
    <property type="component" value="Unassembled WGS sequence"/>
</dbReference>
<comment type="similarity">
    <text evidence="2">Belongs to the bacterial solute-binding protein 5 family.</text>
</comment>
<sequence>MRICQRSVLFRRIALAVALGAATALASPASAQKAGGDVVFAQSSNPPSLDGMVTSSQASRNITMNMYETLFGFDENIRPMPILAESVEISPDGLTYRIPLRKGVKFHNGKEMTAKDVKASLERYRKHGATAGLLNPVTSIDITGDYEVTFRFAKPTPTFIEAFASPRAPAVIIPEEETGKDPGKINFIGTGPYKFVEYVPDSHVKLAKFADYAQDNRYKGPDGFGGKKTAYFDTITFRVMPETGARTAALEAGEIQINEQIPIPTARRLKGDPKFAIYENKTWGFLTFIINLKQAPGDNPKFREAVQVALKMEPIVGIATEGLFSLNHGWQYPGTTYDAGDIGKQWYNLGDAARAKALLAEAGYKGEPFSILTDSNIPEHNKSAVVIAEQLKAAGINAVINQVDWPTALKIRLQDTGWNGWTLVMGIEPYLGPVGVVATLVGNTAHFRQPDPQLDALYEELISGKTVEARQETFRKIQARLYELRGIIKIGDVGIAQAARSNVKGFTPFRFPRLYNVWFE</sequence>
<dbReference type="InterPro" id="IPR000914">
    <property type="entry name" value="SBP_5_dom"/>
</dbReference>
<dbReference type="PROSITE" id="PS01040">
    <property type="entry name" value="SBP_BACTERIAL_5"/>
    <property type="match status" value="1"/>
</dbReference>
<name>A0ABT1LC74_9HYPH</name>
<feature type="chain" id="PRO_5047450602" evidence="4">
    <location>
        <begin position="27"/>
        <end position="520"/>
    </location>
</feature>
<dbReference type="InterPro" id="IPR030678">
    <property type="entry name" value="Peptide/Ni-bd"/>
</dbReference>
<dbReference type="Pfam" id="PF00496">
    <property type="entry name" value="SBP_bac_5"/>
    <property type="match status" value="1"/>
</dbReference>
<accession>A0ABT1LC74</accession>
<evidence type="ECO:0000313" key="7">
    <source>
        <dbReference type="Proteomes" id="UP001205890"/>
    </source>
</evidence>
<feature type="signal peptide" evidence="4">
    <location>
        <begin position="1"/>
        <end position="26"/>
    </location>
</feature>
<protein>
    <submittedName>
        <fullName evidence="6">ABC transporter substrate-binding protein</fullName>
    </submittedName>
</protein>
<gene>
    <name evidence="6" type="ORF">NK718_11290</name>
</gene>
<dbReference type="InterPro" id="IPR039424">
    <property type="entry name" value="SBP_5"/>
</dbReference>
<organism evidence="6 7">
    <name type="scientific">Alsobacter ponti</name>
    <dbReference type="NCBI Taxonomy" id="2962936"/>
    <lineage>
        <taxon>Bacteria</taxon>
        <taxon>Pseudomonadati</taxon>
        <taxon>Pseudomonadota</taxon>
        <taxon>Alphaproteobacteria</taxon>
        <taxon>Hyphomicrobiales</taxon>
        <taxon>Alsobacteraceae</taxon>
        <taxon>Alsobacter</taxon>
    </lineage>
</organism>
<dbReference type="RefSeq" id="WP_254741934.1">
    <property type="nucleotide sequence ID" value="NZ_JANCLU010000009.1"/>
</dbReference>
<dbReference type="CDD" id="cd08502">
    <property type="entry name" value="PBP2_NikA_DppA_OppA_like_16"/>
    <property type="match status" value="1"/>
</dbReference>
<keyword evidence="3 4" id="KW-0732">Signal</keyword>
<evidence type="ECO:0000313" key="6">
    <source>
        <dbReference type="EMBL" id="MCP8939102.1"/>
    </source>
</evidence>
<evidence type="ECO:0000256" key="3">
    <source>
        <dbReference type="ARBA" id="ARBA00022729"/>
    </source>
</evidence>
<dbReference type="InterPro" id="IPR023765">
    <property type="entry name" value="SBP_5_CS"/>
</dbReference>
<dbReference type="SUPFAM" id="SSF53850">
    <property type="entry name" value="Periplasmic binding protein-like II"/>
    <property type="match status" value="1"/>
</dbReference>
<evidence type="ECO:0000256" key="2">
    <source>
        <dbReference type="ARBA" id="ARBA00005695"/>
    </source>
</evidence>
<dbReference type="EMBL" id="JANCLU010000009">
    <property type="protein sequence ID" value="MCP8939102.1"/>
    <property type="molecule type" value="Genomic_DNA"/>
</dbReference>
<keyword evidence="7" id="KW-1185">Reference proteome</keyword>
<reference evidence="6 7" key="1">
    <citation type="submission" date="2022-07" db="EMBL/GenBank/DDBJ databases">
        <authorList>
            <person name="Li W.-J."/>
            <person name="Deng Q.-Q."/>
        </authorList>
    </citation>
    <scope>NUCLEOTIDE SEQUENCE [LARGE SCALE GENOMIC DNA]</scope>
    <source>
        <strain evidence="6 7">SYSU M60028</strain>
    </source>
</reference>
<comment type="caution">
    <text evidence="6">The sequence shown here is derived from an EMBL/GenBank/DDBJ whole genome shotgun (WGS) entry which is preliminary data.</text>
</comment>
<dbReference type="Gene3D" id="3.90.76.10">
    <property type="entry name" value="Dipeptide-binding Protein, Domain 1"/>
    <property type="match status" value="1"/>
</dbReference>
<dbReference type="Gene3D" id="3.10.105.10">
    <property type="entry name" value="Dipeptide-binding Protein, Domain 3"/>
    <property type="match status" value="1"/>
</dbReference>
<dbReference type="PANTHER" id="PTHR30290:SF38">
    <property type="entry name" value="D,D-DIPEPTIDE-BINDING PERIPLASMIC PROTEIN DDPA-RELATED"/>
    <property type="match status" value="1"/>
</dbReference>
<evidence type="ECO:0000256" key="1">
    <source>
        <dbReference type="ARBA" id="ARBA00004418"/>
    </source>
</evidence>
<dbReference type="PANTHER" id="PTHR30290">
    <property type="entry name" value="PERIPLASMIC BINDING COMPONENT OF ABC TRANSPORTER"/>
    <property type="match status" value="1"/>
</dbReference>
<feature type="domain" description="Solute-binding protein family 5" evidence="5">
    <location>
        <begin position="79"/>
        <end position="421"/>
    </location>
</feature>
<dbReference type="PIRSF" id="PIRSF002741">
    <property type="entry name" value="MppA"/>
    <property type="match status" value="1"/>
</dbReference>